<keyword evidence="2" id="KW-0732">Signal</keyword>
<evidence type="ECO:0000256" key="3">
    <source>
        <dbReference type="ARBA" id="ARBA00022764"/>
    </source>
</evidence>
<gene>
    <name evidence="4" type="ORF">C6T65_08080</name>
</gene>
<evidence type="ECO:0000256" key="2">
    <source>
        <dbReference type="ARBA" id="ARBA00022729"/>
    </source>
</evidence>
<dbReference type="Pfam" id="PF13144">
    <property type="entry name" value="ChapFlgA"/>
    <property type="match status" value="1"/>
</dbReference>
<dbReference type="GO" id="GO:0042597">
    <property type="term" value="C:periplasmic space"/>
    <property type="evidence" value="ECO:0007669"/>
    <property type="project" value="UniProtKB-SubCell"/>
</dbReference>
<dbReference type="Gene3D" id="3.90.1210.10">
    <property type="entry name" value="Antifreeze-like/N-acetylneuraminic acid synthase C-terminal domain"/>
    <property type="match status" value="1"/>
</dbReference>
<dbReference type="InterPro" id="IPR017585">
    <property type="entry name" value="SAF_FlgA"/>
</dbReference>
<protein>
    <submittedName>
        <fullName evidence="4">Flagellar basal body P-ring formation protein FlgA</fullName>
    </submittedName>
</protein>
<dbReference type="Gene3D" id="2.30.30.760">
    <property type="match status" value="1"/>
</dbReference>
<dbReference type="InterPro" id="IPR041231">
    <property type="entry name" value="FlgA_N"/>
</dbReference>
<dbReference type="RefSeq" id="WP_060082497.1">
    <property type="nucleotide sequence ID" value="NZ_CADFFO010000001.1"/>
</dbReference>
<accession>A0AA44Y542</accession>
<dbReference type="CDD" id="cd11614">
    <property type="entry name" value="SAF_CpaB_FlgA_like"/>
    <property type="match status" value="1"/>
</dbReference>
<evidence type="ECO:0000313" key="5">
    <source>
        <dbReference type="Proteomes" id="UP000237632"/>
    </source>
</evidence>
<dbReference type="InterPro" id="IPR013974">
    <property type="entry name" value="SAF"/>
</dbReference>
<reference evidence="4 5" key="1">
    <citation type="submission" date="2018-03" db="EMBL/GenBank/DDBJ databases">
        <authorList>
            <person name="Nguyen K."/>
            <person name="Fouts D."/>
            <person name="Sutton G."/>
        </authorList>
    </citation>
    <scope>NUCLEOTIDE SEQUENCE [LARGE SCALE GENOMIC DNA]</scope>
    <source>
        <strain evidence="4 5">AU3578</strain>
    </source>
</reference>
<dbReference type="NCBIfam" id="TIGR03170">
    <property type="entry name" value="flgA_cterm"/>
    <property type="match status" value="1"/>
</dbReference>
<dbReference type="GO" id="GO:0044780">
    <property type="term" value="P:bacterial-type flagellum assembly"/>
    <property type="evidence" value="ECO:0007669"/>
    <property type="project" value="InterPro"/>
</dbReference>
<dbReference type="Pfam" id="PF17656">
    <property type="entry name" value="ChapFlgA_N"/>
    <property type="match status" value="1"/>
</dbReference>
<dbReference type="InterPro" id="IPR039246">
    <property type="entry name" value="Flagellar_FlgA"/>
</dbReference>
<dbReference type="SMART" id="SM00858">
    <property type="entry name" value="SAF"/>
    <property type="match status" value="1"/>
</dbReference>
<keyword evidence="4" id="KW-0966">Cell projection</keyword>
<dbReference type="PANTHER" id="PTHR36307">
    <property type="entry name" value="FLAGELLA BASAL BODY P-RING FORMATION PROTEIN FLGA"/>
    <property type="match status" value="1"/>
</dbReference>
<dbReference type="PANTHER" id="PTHR36307:SF1">
    <property type="entry name" value="FLAGELLA BASAL BODY P-RING FORMATION PROTEIN FLGA"/>
    <property type="match status" value="1"/>
</dbReference>
<evidence type="ECO:0000256" key="1">
    <source>
        <dbReference type="ARBA" id="ARBA00004418"/>
    </source>
</evidence>
<dbReference type="EMBL" id="PVHK01000052">
    <property type="protein sequence ID" value="PRH42805.1"/>
    <property type="molecule type" value="Genomic_DNA"/>
</dbReference>
<proteinExistence type="predicted"/>
<comment type="caution">
    <text evidence="4">The sequence shown here is derived from an EMBL/GenBank/DDBJ whole genome shotgun (WGS) entry which is preliminary data.</text>
</comment>
<evidence type="ECO:0000313" key="4">
    <source>
        <dbReference type="EMBL" id="PRH42805.1"/>
    </source>
</evidence>
<organism evidence="4 5">
    <name type="scientific">Burkholderia vietnamiensis</name>
    <dbReference type="NCBI Taxonomy" id="60552"/>
    <lineage>
        <taxon>Bacteria</taxon>
        <taxon>Pseudomonadati</taxon>
        <taxon>Pseudomonadota</taxon>
        <taxon>Betaproteobacteria</taxon>
        <taxon>Burkholderiales</taxon>
        <taxon>Burkholderiaceae</taxon>
        <taxon>Burkholderia</taxon>
        <taxon>Burkholderia cepacia complex</taxon>
    </lineage>
</organism>
<keyword evidence="4" id="KW-0282">Flagellum</keyword>
<dbReference type="Proteomes" id="UP000237632">
    <property type="component" value="Unassembled WGS sequence"/>
</dbReference>
<keyword evidence="3" id="KW-0574">Periplasm</keyword>
<dbReference type="AlphaFoldDB" id="A0AA44Y542"/>
<name>A0AA44Y542_BURVI</name>
<sequence>MTGSALRNDGARGKRVRRAFALAAALWLAAPGAHADDAMIVIPGRGETVETALAHASAAGVAGVGQPGRGGAGVATVAGSGGAVPVGNAGAGMVGAGTVAPAAQPAGTMVVVDVPAPAAVPSVAPRAAYADARANSVSSAYAAHAANASNFAGSRYAAPRAADPGAVAPVVAGAPEPASNAPRPAFAARAAVVRTAYAAPAPQPAAAAQAATPPGQQDPESIRRSALAFLQQQIAGLPGKTTTTVAAAFPRGLAECTTLEPFLPTGARLWGRTTVGVRCAGARPWTVYLQAKVTVQATYYVAARQIAPGEPLTAADLIARNGDLTVLPLAVITDPAQAIGATSLARIAAGLPLRQDMLKSAASVSAGQTVRVVAAGPGFTISAEGNALANAAPGQSVRVRMAAGQIVTAIVKDAGTVEIPL</sequence>
<keyword evidence="4" id="KW-0969">Cilium</keyword>
<comment type="subcellular location">
    <subcellularLocation>
        <location evidence="1">Periplasm</location>
    </subcellularLocation>
</comment>